<evidence type="ECO:0000256" key="1">
    <source>
        <dbReference type="ARBA" id="ARBA00005964"/>
    </source>
</evidence>
<evidence type="ECO:0000256" key="5">
    <source>
        <dbReference type="SAM" id="SignalP"/>
    </source>
</evidence>
<evidence type="ECO:0000256" key="2">
    <source>
        <dbReference type="ARBA" id="ARBA00022487"/>
    </source>
</evidence>
<feature type="domain" description="Carboxylesterase type B" evidence="6">
    <location>
        <begin position="63"/>
        <end position="211"/>
    </location>
</feature>
<dbReference type="SUPFAM" id="SSF53474">
    <property type="entry name" value="alpha/beta-Hydrolases"/>
    <property type="match status" value="1"/>
</dbReference>
<evidence type="ECO:0000256" key="4">
    <source>
        <dbReference type="ARBA" id="ARBA00023180"/>
    </source>
</evidence>
<reference evidence="7 8" key="1">
    <citation type="submission" date="2022-01" db="EMBL/GenBank/DDBJ databases">
        <title>A chromosomal length assembly of Cordylochernes scorpioides.</title>
        <authorList>
            <person name="Zeh D."/>
            <person name="Zeh J."/>
        </authorList>
    </citation>
    <scope>NUCLEOTIDE SEQUENCE [LARGE SCALE GENOMIC DNA]</scope>
    <source>
        <strain evidence="7">IN4F17</strain>
        <tissue evidence="7">Whole Body</tissue>
    </source>
</reference>
<accession>A0ABY6KQU2</accession>
<name>A0ABY6KQU2_9ARAC</name>
<dbReference type="Pfam" id="PF00135">
    <property type="entry name" value="COesterase"/>
    <property type="match status" value="1"/>
</dbReference>
<keyword evidence="3" id="KW-0378">Hydrolase</keyword>
<dbReference type="InterPro" id="IPR029058">
    <property type="entry name" value="AB_hydrolase_fold"/>
</dbReference>
<gene>
    <name evidence="7" type="ORF">LAZ67_7001813</name>
</gene>
<protein>
    <submittedName>
        <fullName evidence="7">BCHE</fullName>
    </submittedName>
</protein>
<dbReference type="InterPro" id="IPR002018">
    <property type="entry name" value="CarbesteraseB"/>
</dbReference>
<comment type="similarity">
    <text evidence="1">Belongs to the type-B carboxylesterase/lipase family.</text>
</comment>
<dbReference type="EMBL" id="CP092869">
    <property type="protein sequence ID" value="UYV70108.1"/>
    <property type="molecule type" value="Genomic_DNA"/>
</dbReference>
<dbReference type="Gene3D" id="3.40.50.1820">
    <property type="entry name" value="alpha/beta hydrolase"/>
    <property type="match status" value="1"/>
</dbReference>
<dbReference type="PANTHER" id="PTHR43918:SF12">
    <property type="entry name" value="ACETYLCHOLINESTERASE 1"/>
    <property type="match status" value="1"/>
</dbReference>
<proteinExistence type="inferred from homology"/>
<sequence>MAAAVWTALTVVLVTLATVESREITSRSGKYIGSTENIEGNEYPVFFVIPYASPPCCGIAIDYYNGKYLASRGIVVVTFNSRVGNFGFFNLNIHDALGNHGIFDQSTALKWIDPNMAEFEGDMNNMTLFGEGSGSVSFHLTNNSTRHYANKAILFGGTGYFPPYIMDANSSLGLSQEFAELAKCADKTKTVFNNTQEVLECLQSKPADDFLGY</sequence>
<dbReference type="PANTHER" id="PTHR43918">
    <property type="entry name" value="ACETYLCHOLINESTERASE"/>
    <property type="match status" value="1"/>
</dbReference>
<dbReference type="InterPro" id="IPR050654">
    <property type="entry name" value="AChE-related_enzymes"/>
</dbReference>
<evidence type="ECO:0000313" key="8">
    <source>
        <dbReference type="Proteomes" id="UP001235939"/>
    </source>
</evidence>
<keyword evidence="8" id="KW-1185">Reference proteome</keyword>
<organism evidence="7 8">
    <name type="scientific">Cordylochernes scorpioides</name>
    <dbReference type="NCBI Taxonomy" id="51811"/>
    <lineage>
        <taxon>Eukaryota</taxon>
        <taxon>Metazoa</taxon>
        <taxon>Ecdysozoa</taxon>
        <taxon>Arthropoda</taxon>
        <taxon>Chelicerata</taxon>
        <taxon>Arachnida</taxon>
        <taxon>Pseudoscorpiones</taxon>
        <taxon>Cheliferoidea</taxon>
        <taxon>Chernetidae</taxon>
        <taxon>Cordylochernes</taxon>
    </lineage>
</organism>
<feature type="chain" id="PRO_5046093864" evidence="5">
    <location>
        <begin position="22"/>
        <end position="213"/>
    </location>
</feature>
<evidence type="ECO:0000259" key="6">
    <source>
        <dbReference type="Pfam" id="PF00135"/>
    </source>
</evidence>
<keyword evidence="4" id="KW-0325">Glycoprotein</keyword>
<keyword evidence="5" id="KW-0732">Signal</keyword>
<dbReference type="Proteomes" id="UP001235939">
    <property type="component" value="Chromosome 07"/>
</dbReference>
<feature type="signal peptide" evidence="5">
    <location>
        <begin position="1"/>
        <end position="21"/>
    </location>
</feature>
<evidence type="ECO:0000256" key="3">
    <source>
        <dbReference type="ARBA" id="ARBA00022801"/>
    </source>
</evidence>
<evidence type="ECO:0000313" key="7">
    <source>
        <dbReference type="EMBL" id="UYV70108.1"/>
    </source>
</evidence>
<keyword evidence="2" id="KW-0719">Serine esterase</keyword>